<gene>
    <name evidence="1" type="ORF">CSOL1703_00012855</name>
</gene>
<comment type="caution">
    <text evidence="1">The sequence shown here is derived from an EMBL/GenBank/DDBJ whole genome shotgun (WGS) entry which is preliminary data.</text>
</comment>
<name>A0A9N9Z056_9HYPO</name>
<accession>A0A9N9Z056</accession>
<evidence type="ECO:0000313" key="1">
    <source>
        <dbReference type="EMBL" id="CAH0046621.1"/>
    </source>
</evidence>
<keyword evidence="2" id="KW-1185">Reference proteome</keyword>
<evidence type="ECO:0000313" key="2">
    <source>
        <dbReference type="Proteomes" id="UP000775872"/>
    </source>
</evidence>
<dbReference type="EMBL" id="CABFOC020000015">
    <property type="protein sequence ID" value="CAH0046621.1"/>
    <property type="molecule type" value="Genomic_DNA"/>
</dbReference>
<sequence length="120" mass="12642">MIPISSALLSFSPSRDDELVLSLFPVLVVDEDVCSGPFVMVITDVTPLLTICVLIAPGAVVRDSVVAAVTASDLRIWGRNNDPEETADTKTVCVTTDTVTVSVTVNAPVELAITAEPMLV</sequence>
<reference evidence="1 2" key="2">
    <citation type="submission" date="2021-10" db="EMBL/GenBank/DDBJ databases">
        <authorList>
            <person name="Piombo E."/>
        </authorList>
    </citation>
    <scope>NUCLEOTIDE SEQUENCE [LARGE SCALE GENOMIC DNA]</scope>
</reference>
<reference evidence="2" key="1">
    <citation type="submission" date="2019-06" db="EMBL/GenBank/DDBJ databases">
        <authorList>
            <person name="Broberg M."/>
        </authorList>
    </citation>
    <scope>NUCLEOTIDE SEQUENCE [LARGE SCALE GENOMIC DNA]</scope>
</reference>
<dbReference type="Proteomes" id="UP000775872">
    <property type="component" value="Unassembled WGS sequence"/>
</dbReference>
<protein>
    <submittedName>
        <fullName evidence="1">Uncharacterized protein</fullName>
    </submittedName>
</protein>
<dbReference type="AlphaFoldDB" id="A0A9N9Z056"/>
<organism evidence="1 2">
    <name type="scientific">Clonostachys solani</name>
    <dbReference type="NCBI Taxonomy" id="160281"/>
    <lineage>
        <taxon>Eukaryota</taxon>
        <taxon>Fungi</taxon>
        <taxon>Dikarya</taxon>
        <taxon>Ascomycota</taxon>
        <taxon>Pezizomycotina</taxon>
        <taxon>Sordariomycetes</taxon>
        <taxon>Hypocreomycetidae</taxon>
        <taxon>Hypocreales</taxon>
        <taxon>Bionectriaceae</taxon>
        <taxon>Clonostachys</taxon>
    </lineage>
</organism>
<proteinExistence type="predicted"/>